<reference evidence="1 2" key="1">
    <citation type="submission" date="2018-10" db="EMBL/GenBank/DDBJ databases">
        <title>Phylogenomics of Brevibacillus.</title>
        <authorList>
            <person name="Dunlap C."/>
        </authorList>
    </citation>
    <scope>NUCLEOTIDE SEQUENCE [LARGE SCALE GENOMIC DNA]</scope>
    <source>
        <strain evidence="1 2">JCM 15716</strain>
    </source>
</reference>
<sequence>MSQINSGWLTILPSGRWYLQDTRLKPYRRNGKRIMLNLGPCNVHKPLFIGLPAQAPGRIRTRIRWKWSNDNIKMGPLIGILTVGYGSTFRGNRENFKDIFLAGKKLGALVYVFTPASIDWEKNCVRGFVYDEKQGVWAESEFPFPHVVYNRVPTRKEEMKEEVSSALTKISSMPGVTLFNMHFFNKQALFATLGRLEQTHHFLPETRKLDTLTRLRSFCSRYPLVYLKPVTGKAGKGIMRLEQINNRWQLRRVYARTSITKHFASIDAVWEHIEQTVKKKKYIIQQGINLARYKGRPFDIRVLVQKNGNGEWGITGIGIRQAGAHSITTHVPRGGSIQSPARVFNHLYGERAVSIFAKIEDAAMIVARSLADEINCLAEMSMDLGLTTDGMLWFFEANAKPEKFDEPAIRQSSLKTLIQYAQHVSSLHPKLNIQVG</sequence>
<dbReference type="InterPro" id="IPR026838">
    <property type="entry name" value="YheC/D"/>
</dbReference>
<dbReference type="EMBL" id="RHHQ01000008">
    <property type="protein sequence ID" value="RNB89578.1"/>
    <property type="molecule type" value="Genomic_DNA"/>
</dbReference>
<dbReference type="Proteomes" id="UP000271031">
    <property type="component" value="Unassembled WGS sequence"/>
</dbReference>
<accession>A0A3M8DNC7</accession>
<dbReference type="AlphaFoldDB" id="A0A3M8DNC7"/>
<protein>
    <submittedName>
        <fullName evidence="1">YheC/YheD family protein</fullName>
    </submittedName>
</protein>
<evidence type="ECO:0000313" key="1">
    <source>
        <dbReference type="EMBL" id="RNB89578.1"/>
    </source>
</evidence>
<gene>
    <name evidence="1" type="ORF">EDM56_10325</name>
</gene>
<keyword evidence="2" id="KW-1185">Reference proteome</keyword>
<dbReference type="Pfam" id="PF14398">
    <property type="entry name" value="ATPgrasp_YheCD"/>
    <property type="match status" value="1"/>
</dbReference>
<dbReference type="OrthoDB" id="7869153at2"/>
<evidence type="ECO:0000313" key="2">
    <source>
        <dbReference type="Proteomes" id="UP000271031"/>
    </source>
</evidence>
<comment type="caution">
    <text evidence="1">The sequence shown here is derived from an EMBL/GenBank/DDBJ whole genome shotgun (WGS) entry which is preliminary data.</text>
</comment>
<proteinExistence type="predicted"/>
<name>A0A3M8DNC7_9BACL</name>
<organism evidence="1 2">
    <name type="scientific">Brevibacillus fluminis</name>
    <dbReference type="NCBI Taxonomy" id="511487"/>
    <lineage>
        <taxon>Bacteria</taxon>
        <taxon>Bacillati</taxon>
        <taxon>Bacillota</taxon>
        <taxon>Bacilli</taxon>
        <taxon>Bacillales</taxon>
        <taxon>Paenibacillaceae</taxon>
        <taxon>Brevibacillus</taxon>
    </lineage>
</organism>
<dbReference type="RefSeq" id="WP_122917834.1">
    <property type="nucleotide sequence ID" value="NZ_RHHQ01000008.1"/>
</dbReference>
<dbReference type="SUPFAM" id="SSF56059">
    <property type="entry name" value="Glutathione synthetase ATP-binding domain-like"/>
    <property type="match status" value="1"/>
</dbReference>